<accession>A0AAN5XLF2</accession>
<dbReference type="AlphaFoldDB" id="A0AAN5XLF2"/>
<protein>
    <submittedName>
        <fullName evidence="1">Uncharacterized protein</fullName>
    </submittedName>
</protein>
<reference evidence="1 2" key="1">
    <citation type="submission" date="2019-10" db="EMBL/GenBank/DDBJ databases">
        <title>Bacillus from the desert of Cuatro Cinegas, Coahuila.</title>
        <authorList>
            <person name="Olmedo-Alvarez G."/>
            <person name="Saldana S."/>
            <person name="Barcelo D."/>
        </authorList>
    </citation>
    <scope>NUCLEOTIDE SEQUENCE [LARGE SCALE GENOMIC DNA]</scope>
    <source>
        <strain evidence="1 2">CH316_11T</strain>
    </source>
</reference>
<gene>
    <name evidence="1" type="ORF">F8165_24625</name>
</gene>
<evidence type="ECO:0000313" key="1">
    <source>
        <dbReference type="EMBL" id="KAB2447483.1"/>
    </source>
</evidence>
<sequence>MLNKLYEKYTMRNIPNKFSINEIDSILKDEYKVTEIDKSTIGSMIHDPDTNFDEIVKCYKIDKHDILSQLFSVEEKGNFAEMTRLYQSDESTHYDEQDLYNQQIQTGKLVVIFLASTDGTFVNYFNLLGHSEKMYQKLTVLMGLEKEDCNLDNPLFQEYLQALSATGYLEG</sequence>
<organism evidence="1 2">
    <name type="scientific">Bacillus cereus</name>
    <dbReference type="NCBI Taxonomy" id="1396"/>
    <lineage>
        <taxon>Bacteria</taxon>
        <taxon>Bacillati</taxon>
        <taxon>Bacillota</taxon>
        <taxon>Bacilli</taxon>
        <taxon>Bacillales</taxon>
        <taxon>Bacillaceae</taxon>
        <taxon>Bacillus</taxon>
        <taxon>Bacillus cereus group</taxon>
    </lineage>
</organism>
<dbReference type="Proteomes" id="UP000461739">
    <property type="component" value="Unassembled WGS sequence"/>
</dbReference>
<proteinExistence type="predicted"/>
<comment type="caution">
    <text evidence="1">The sequence shown here is derived from an EMBL/GenBank/DDBJ whole genome shotgun (WGS) entry which is preliminary data.</text>
</comment>
<evidence type="ECO:0000313" key="2">
    <source>
        <dbReference type="Proteomes" id="UP000461739"/>
    </source>
</evidence>
<dbReference type="EMBL" id="WBPI01000022">
    <property type="protein sequence ID" value="KAB2447483.1"/>
    <property type="molecule type" value="Genomic_DNA"/>
</dbReference>
<dbReference type="RefSeq" id="WP_048538479.1">
    <property type="nucleotide sequence ID" value="NZ_CP135061.1"/>
</dbReference>
<name>A0AAN5XLF2_BACCE</name>